<sequence>MLRRFFARRGVPLSITSDNAPTFTLGESILVDCLRNIRNDPEISKVVSNHEIDWKYITPYAPWQGGVYERLIKSVKWSLFKSLGRRVPTFEEMLTNIIEVESILNTRPLVYVESGPNADQILRPIDFLQNRFEIPFPLNVKEMDDDDPAFIPAEERVLLQTKMQVVEAIQTSCEMAAMAKAVPDLVT</sequence>
<dbReference type="PROSITE" id="PS50994">
    <property type="entry name" value="INTEGRASE"/>
    <property type="match status" value="1"/>
</dbReference>
<gene>
    <name evidence="2" type="ORF">OESDEN_16103</name>
</gene>
<keyword evidence="3" id="KW-1185">Reference proteome</keyword>
<dbReference type="EMBL" id="KN569720">
    <property type="protein sequence ID" value="KHJ84187.1"/>
    <property type="molecule type" value="Genomic_DNA"/>
</dbReference>
<organism evidence="2 3">
    <name type="scientific">Oesophagostomum dentatum</name>
    <name type="common">Nodular worm</name>
    <dbReference type="NCBI Taxonomy" id="61180"/>
    <lineage>
        <taxon>Eukaryota</taxon>
        <taxon>Metazoa</taxon>
        <taxon>Ecdysozoa</taxon>
        <taxon>Nematoda</taxon>
        <taxon>Chromadorea</taxon>
        <taxon>Rhabditida</taxon>
        <taxon>Rhabditina</taxon>
        <taxon>Rhabditomorpha</taxon>
        <taxon>Strongyloidea</taxon>
        <taxon>Strongylidae</taxon>
        <taxon>Oesophagostomum</taxon>
    </lineage>
</organism>
<evidence type="ECO:0000259" key="1">
    <source>
        <dbReference type="PROSITE" id="PS50994"/>
    </source>
</evidence>
<dbReference type="GO" id="GO:0003676">
    <property type="term" value="F:nucleic acid binding"/>
    <property type="evidence" value="ECO:0007669"/>
    <property type="project" value="InterPro"/>
</dbReference>
<proteinExistence type="predicted"/>
<dbReference type="InterPro" id="IPR001584">
    <property type="entry name" value="Integrase_cat-core"/>
</dbReference>
<name>A0A0B1SL13_OESDE</name>
<feature type="domain" description="Integrase catalytic" evidence="1">
    <location>
        <begin position="1"/>
        <end position="132"/>
    </location>
</feature>
<dbReference type="PANTHER" id="PTHR47331">
    <property type="entry name" value="PHD-TYPE DOMAIN-CONTAINING PROTEIN"/>
    <property type="match status" value="1"/>
</dbReference>
<dbReference type="InterPro" id="IPR036397">
    <property type="entry name" value="RNaseH_sf"/>
</dbReference>
<evidence type="ECO:0000313" key="3">
    <source>
        <dbReference type="Proteomes" id="UP000053660"/>
    </source>
</evidence>
<dbReference type="OrthoDB" id="5862077at2759"/>
<protein>
    <recommendedName>
        <fullName evidence="1">Integrase catalytic domain-containing protein</fullName>
    </recommendedName>
</protein>
<evidence type="ECO:0000313" key="2">
    <source>
        <dbReference type="EMBL" id="KHJ84187.1"/>
    </source>
</evidence>
<reference evidence="2 3" key="1">
    <citation type="submission" date="2014-03" db="EMBL/GenBank/DDBJ databases">
        <title>Draft genome of the hookworm Oesophagostomum dentatum.</title>
        <authorList>
            <person name="Mitreva M."/>
        </authorList>
    </citation>
    <scope>NUCLEOTIDE SEQUENCE [LARGE SCALE GENOMIC DNA]</scope>
    <source>
        <strain evidence="2 3">OD-Hann</strain>
    </source>
</reference>
<dbReference type="Gene3D" id="3.30.420.10">
    <property type="entry name" value="Ribonuclease H-like superfamily/Ribonuclease H"/>
    <property type="match status" value="1"/>
</dbReference>
<accession>A0A0B1SL13</accession>
<dbReference type="AlphaFoldDB" id="A0A0B1SL13"/>
<dbReference type="Proteomes" id="UP000053660">
    <property type="component" value="Unassembled WGS sequence"/>
</dbReference>
<dbReference type="SUPFAM" id="SSF53098">
    <property type="entry name" value="Ribonuclease H-like"/>
    <property type="match status" value="1"/>
</dbReference>
<dbReference type="InterPro" id="IPR012337">
    <property type="entry name" value="RNaseH-like_sf"/>
</dbReference>
<dbReference type="GO" id="GO:0015074">
    <property type="term" value="P:DNA integration"/>
    <property type="evidence" value="ECO:0007669"/>
    <property type="project" value="InterPro"/>
</dbReference>